<dbReference type="GO" id="GO:0008289">
    <property type="term" value="F:lipid binding"/>
    <property type="evidence" value="ECO:0007669"/>
    <property type="project" value="InterPro"/>
</dbReference>
<proteinExistence type="predicted"/>
<evidence type="ECO:0000259" key="5">
    <source>
        <dbReference type="Pfam" id="PF01347"/>
    </source>
</evidence>
<dbReference type="InterPro" id="IPR039988">
    <property type="entry name" value="MTTP"/>
</dbReference>
<dbReference type="Pfam" id="PF19444">
    <property type="entry name" value="MTP_lip_bd"/>
    <property type="match status" value="1"/>
</dbReference>
<name>A0A7K7XW32_9PASS</name>
<keyword evidence="8" id="KW-1185">Reference proteome</keyword>
<dbReference type="InterPro" id="IPR001747">
    <property type="entry name" value="Vitellogenin_N"/>
</dbReference>
<evidence type="ECO:0000256" key="2">
    <source>
        <dbReference type="ARBA" id="ARBA00022448"/>
    </source>
</evidence>
<feature type="non-terminal residue" evidence="7">
    <location>
        <position position="1"/>
    </location>
</feature>
<evidence type="ECO:0000313" key="8">
    <source>
        <dbReference type="Proteomes" id="UP000586926"/>
    </source>
</evidence>
<organism evidence="7 8">
    <name type="scientific">Mohoua ochrocephala</name>
    <dbReference type="NCBI Taxonomy" id="874463"/>
    <lineage>
        <taxon>Eukaryota</taxon>
        <taxon>Metazoa</taxon>
        <taxon>Chordata</taxon>
        <taxon>Craniata</taxon>
        <taxon>Vertebrata</taxon>
        <taxon>Euteleostomi</taxon>
        <taxon>Archelosauria</taxon>
        <taxon>Archosauria</taxon>
        <taxon>Dinosauria</taxon>
        <taxon>Saurischia</taxon>
        <taxon>Theropoda</taxon>
        <taxon>Coelurosauria</taxon>
        <taxon>Aves</taxon>
        <taxon>Neognathae</taxon>
        <taxon>Neoaves</taxon>
        <taxon>Telluraves</taxon>
        <taxon>Australaves</taxon>
        <taxon>Passeriformes</taxon>
        <taxon>Meliphagoidea</taxon>
        <taxon>Acanthizidae</taxon>
        <taxon>Mohoua</taxon>
    </lineage>
</organism>
<feature type="domain" description="MTP large subunit lipid-binding" evidence="6">
    <location>
        <begin position="262"/>
        <end position="508"/>
    </location>
</feature>
<dbReference type="PANTHER" id="PTHR13024:SF2">
    <property type="entry name" value="MICROSOMAL TRIGLYCERIDE TRANSFER PROTEIN-LIKE"/>
    <property type="match status" value="1"/>
</dbReference>
<accession>A0A7K7XW32</accession>
<comment type="caution">
    <text evidence="7">The sequence shown here is derived from an EMBL/GenBank/DDBJ whole genome shotgun (WGS) entry which is preliminary data.</text>
</comment>
<dbReference type="GO" id="GO:0042157">
    <property type="term" value="P:lipoprotein metabolic process"/>
    <property type="evidence" value="ECO:0007669"/>
    <property type="project" value="TreeGrafter"/>
</dbReference>
<protein>
    <submittedName>
        <fullName evidence="7">MTP protein</fullName>
    </submittedName>
</protein>
<keyword evidence="3" id="KW-0732">Signal</keyword>
<sequence>FIRMLRSAKKRDVLQLLRRAPEEMRPFLVEAAVATQSVASLAALSDFLDFSTEPKSLLEKFLYAAAFSPRPSGELLHLVLDKLHGKQLAPETRETGIVAVGSLVGKLCQQKLCGLQQVVERGVETILRGLSGAEEEPEVVIYLLALGNAMLPKTIPALLEHAEDGPAAVTAAAISALQRFPVPHVSSKVKRAMRRIFHQKRKSYDKTCRLAAAEILLHHHPSPMDVINILLATREMETEMATFLLLKVQSSLRDHHHPARNIMKDIMGDLRINNYNFFSKVGISSSFSGPLTVTQDLISTFGLDLLFLEGGFLRKSVSDFSLLSHGQRLRAAQVTFEAQGMESMMGENLSEGEEEPELMAGMSATFFDVQLRPIVFFQGYTDLMAKVLLSSGEPTSVVKGNLLLMDHHQVIPLQSGLQVTVQLQGGLGLDISADMDVSIWEQELKTSVNARGSLTMDFQAELDSPFLQATLRSQTEVETSIHFDSMLRFSSSPVLMCLQLREEQVPYR</sequence>
<dbReference type="PANTHER" id="PTHR13024">
    <property type="entry name" value="MICROSOMAL TRIGLYCERIDE TRANSFER PROTEIN, LARGE SUBUNIT"/>
    <property type="match status" value="1"/>
</dbReference>
<gene>
    <name evidence="7" type="primary">Mttp_1</name>
    <name evidence="7" type="ORF">MOHOCH_R03331</name>
</gene>
<dbReference type="Pfam" id="PF01347">
    <property type="entry name" value="Vitellogenin_N"/>
    <property type="match status" value="1"/>
</dbReference>
<dbReference type="GO" id="GO:0005783">
    <property type="term" value="C:endoplasmic reticulum"/>
    <property type="evidence" value="ECO:0007669"/>
    <property type="project" value="UniProtKB-SubCell"/>
</dbReference>
<feature type="domain" description="Vitellogenin" evidence="5">
    <location>
        <begin position="1"/>
        <end position="235"/>
    </location>
</feature>
<dbReference type="Gene3D" id="1.25.10.20">
    <property type="entry name" value="Vitellinogen, superhelical"/>
    <property type="match status" value="1"/>
</dbReference>
<dbReference type="GO" id="GO:0016323">
    <property type="term" value="C:basolateral plasma membrane"/>
    <property type="evidence" value="ECO:0007669"/>
    <property type="project" value="TreeGrafter"/>
</dbReference>
<evidence type="ECO:0000256" key="3">
    <source>
        <dbReference type="ARBA" id="ARBA00022729"/>
    </source>
</evidence>
<dbReference type="GO" id="GO:0005794">
    <property type="term" value="C:Golgi apparatus"/>
    <property type="evidence" value="ECO:0007669"/>
    <property type="project" value="TreeGrafter"/>
</dbReference>
<dbReference type="Proteomes" id="UP000586926">
    <property type="component" value="Unassembled WGS sequence"/>
</dbReference>
<evidence type="ECO:0000256" key="1">
    <source>
        <dbReference type="ARBA" id="ARBA00004240"/>
    </source>
</evidence>
<comment type="subcellular location">
    <subcellularLocation>
        <location evidence="1">Endoplasmic reticulum</location>
    </subcellularLocation>
</comment>
<dbReference type="FunFam" id="1.25.10.20:FF:000001">
    <property type="entry name" value="microsomal triglyceride transfer protein large subunit"/>
    <property type="match status" value="1"/>
</dbReference>
<dbReference type="InterPro" id="IPR045811">
    <property type="entry name" value="MTP_lip-bd"/>
</dbReference>
<keyword evidence="4" id="KW-0256">Endoplasmic reticulum</keyword>
<evidence type="ECO:0000259" key="6">
    <source>
        <dbReference type="Pfam" id="PF19444"/>
    </source>
</evidence>
<dbReference type="AlphaFoldDB" id="A0A7K7XW32"/>
<evidence type="ECO:0000313" key="7">
    <source>
        <dbReference type="EMBL" id="NXA69803.1"/>
    </source>
</evidence>
<evidence type="ECO:0000256" key="4">
    <source>
        <dbReference type="ARBA" id="ARBA00022824"/>
    </source>
</evidence>
<dbReference type="EMBL" id="VZTA01026979">
    <property type="protein sequence ID" value="NXA69803.1"/>
    <property type="molecule type" value="Genomic_DNA"/>
</dbReference>
<dbReference type="SUPFAM" id="SSF48431">
    <property type="entry name" value="Lipovitellin-phosvitin complex, superhelical domain"/>
    <property type="match status" value="1"/>
</dbReference>
<dbReference type="GO" id="GO:0005548">
    <property type="term" value="F:phospholipid transporter activity"/>
    <property type="evidence" value="ECO:0007669"/>
    <property type="project" value="InterPro"/>
</dbReference>
<keyword evidence="2" id="KW-0813">Transport</keyword>
<dbReference type="InterPro" id="IPR011030">
    <property type="entry name" value="Lipovitellin_superhlx_dom"/>
</dbReference>
<feature type="non-terminal residue" evidence="7">
    <location>
        <position position="508"/>
    </location>
</feature>
<reference evidence="7 8" key="1">
    <citation type="submission" date="2019-09" db="EMBL/GenBank/DDBJ databases">
        <title>Bird 10,000 Genomes (B10K) Project - Family phase.</title>
        <authorList>
            <person name="Zhang G."/>
        </authorList>
    </citation>
    <scope>NUCLEOTIDE SEQUENCE [LARGE SCALE GENOMIC DNA]</scope>
    <source>
        <strain evidence="7">B10K-DU-030-22</strain>
        <tissue evidence="7">Blood</tissue>
    </source>
</reference>